<dbReference type="VEuPathDB" id="FungiDB:PV09_05079"/>
<gene>
    <name evidence="4" type="ORF">PV09_05079</name>
</gene>
<evidence type="ECO:0000313" key="5">
    <source>
        <dbReference type="Proteomes" id="UP000053259"/>
    </source>
</evidence>
<proteinExistence type="predicted"/>
<dbReference type="InterPro" id="IPR000675">
    <property type="entry name" value="Cutinase/axe"/>
</dbReference>
<dbReference type="Gene3D" id="3.40.50.1820">
    <property type="entry name" value="alpha/beta hydrolase"/>
    <property type="match status" value="1"/>
</dbReference>
<organism evidence="4 5">
    <name type="scientific">Verruconis gallopava</name>
    <dbReference type="NCBI Taxonomy" id="253628"/>
    <lineage>
        <taxon>Eukaryota</taxon>
        <taxon>Fungi</taxon>
        <taxon>Dikarya</taxon>
        <taxon>Ascomycota</taxon>
        <taxon>Pezizomycotina</taxon>
        <taxon>Dothideomycetes</taxon>
        <taxon>Pleosporomycetidae</taxon>
        <taxon>Venturiales</taxon>
        <taxon>Sympoventuriaceae</taxon>
        <taxon>Verruconis</taxon>
    </lineage>
</organism>
<evidence type="ECO:0000313" key="4">
    <source>
        <dbReference type="EMBL" id="KIW03776.1"/>
    </source>
</evidence>
<name>A0A0D1XML3_9PEZI</name>
<keyword evidence="5" id="KW-1185">Reference proteome</keyword>
<dbReference type="GO" id="GO:0052689">
    <property type="term" value="F:carboxylic ester hydrolase activity"/>
    <property type="evidence" value="ECO:0007669"/>
    <property type="project" value="UniProtKB-ARBA"/>
</dbReference>
<protein>
    <recommendedName>
        <fullName evidence="6">Cutinase</fullName>
    </recommendedName>
</protein>
<dbReference type="PANTHER" id="PTHR33630">
    <property type="entry name" value="CUTINASE RV1984C-RELATED-RELATED"/>
    <property type="match status" value="1"/>
</dbReference>
<evidence type="ECO:0000256" key="3">
    <source>
        <dbReference type="SAM" id="SignalP"/>
    </source>
</evidence>
<dbReference type="RefSeq" id="XP_016213645.1">
    <property type="nucleotide sequence ID" value="XM_016358544.1"/>
</dbReference>
<sequence>MMRSLFTSMVVTCAAATANLEPAAQPAAVHEFERRYTDAQIHNTSSSTACAKVHVIVDRATGEPPSQGVIGTLATIIATRIPGTTVEWVDYPAVLVPYDQSTNTGITMTKDSITSYADKCPNAKIVMLGYSQGAQVVGDVLCGGGGALGLGPYTDPLEENYVKRIAAAVQMGDPRFVPGMPWDRGTAVTGGIFPRQPNQTCERVASILVSYCDANDPFCAVPGFDYNVHATYDIRYNEDAFNFVEGKINGSTTGKKGDSTRQSPRSSASLLALAMLFVFSSVL</sequence>
<feature type="signal peptide" evidence="3">
    <location>
        <begin position="1"/>
        <end position="16"/>
    </location>
</feature>
<feature type="chain" id="PRO_5002236479" description="Cutinase" evidence="3">
    <location>
        <begin position="17"/>
        <end position="283"/>
    </location>
</feature>
<evidence type="ECO:0000256" key="1">
    <source>
        <dbReference type="ARBA" id="ARBA00022801"/>
    </source>
</evidence>
<dbReference type="SUPFAM" id="SSF53474">
    <property type="entry name" value="alpha/beta-Hydrolases"/>
    <property type="match status" value="1"/>
</dbReference>
<dbReference type="AlphaFoldDB" id="A0A0D1XML3"/>
<dbReference type="STRING" id="253628.A0A0D1XML3"/>
<dbReference type="EMBL" id="KN847543">
    <property type="protein sequence ID" value="KIW03776.1"/>
    <property type="molecule type" value="Genomic_DNA"/>
</dbReference>
<keyword evidence="1" id="KW-0378">Hydrolase</keyword>
<reference evidence="4 5" key="1">
    <citation type="submission" date="2015-01" db="EMBL/GenBank/DDBJ databases">
        <title>The Genome Sequence of Ochroconis gallopava CBS43764.</title>
        <authorList>
            <consortium name="The Broad Institute Genomics Platform"/>
            <person name="Cuomo C."/>
            <person name="de Hoog S."/>
            <person name="Gorbushina A."/>
            <person name="Stielow B."/>
            <person name="Teixiera M."/>
            <person name="Abouelleil A."/>
            <person name="Chapman S.B."/>
            <person name="Priest M."/>
            <person name="Young S.K."/>
            <person name="Wortman J."/>
            <person name="Nusbaum C."/>
            <person name="Birren B."/>
        </authorList>
    </citation>
    <scope>NUCLEOTIDE SEQUENCE [LARGE SCALE GENOMIC DNA]</scope>
    <source>
        <strain evidence="4 5">CBS 43764</strain>
    </source>
</reference>
<dbReference type="GeneID" id="27313052"/>
<keyword evidence="2" id="KW-1015">Disulfide bond</keyword>
<evidence type="ECO:0008006" key="6">
    <source>
        <dbReference type="Google" id="ProtNLM"/>
    </source>
</evidence>
<dbReference type="InParanoid" id="A0A0D1XML3"/>
<evidence type="ECO:0000256" key="2">
    <source>
        <dbReference type="ARBA" id="ARBA00023157"/>
    </source>
</evidence>
<keyword evidence="3" id="KW-0732">Signal</keyword>
<dbReference type="PANTHER" id="PTHR33630:SF9">
    <property type="entry name" value="CUTINASE 4"/>
    <property type="match status" value="1"/>
</dbReference>
<dbReference type="SMART" id="SM01110">
    <property type="entry name" value="Cutinase"/>
    <property type="match status" value="1"/>
</dbReference>
<dbReference type="HOGENOM" id="CLU_040058_0_0_1"/>
<dbReference type="Proteomes" id="UP000053259">
    <property type="component" value="Unassembled WGS sequence"/>
</dbReference>
<dbReference type="Pfam" id="PF01083">
    <property type="entry name" value="Cutinase"/>
    <property type="match status" value="1"/>
</dbReference>
<dbReference type="OrthoDB" id="2586582at2759"/>
<accession>A0A0D1XML3</accession>
<dbReference type="InterPro" id="IPR029058">
    <property type="entry name" value="AB_hydrolase_fold"/>
</dbReference>